<dbReference type="GeneTree" id="ENSGT01020000230389"/>
<dbReference type="Gene3D" id="2.40.10.10">
    <property type="entry name" value="Trypsin-like serine proteases"/>
    <property type="match status" value="2"/>
</dbReference>
<dbReference type="Pfam" id="PF00089">
    <property type="entry name" value="Trypsin"/>
    <property type="match status" value="1"/>
</dbReference>
<dbReference type="GO" id="GO:0030141">
    <property type="term" value="C:secretory granule"/>
    <property type="evidence" value="ECO:0007669"/>
    <property type="project" value="TreeGrafter"/>
</dbReference>
<dbReference type="GO" id="GO:0004252">
    <property type="term" value="F:serine-type endopeptidase activity"/>
    <property type="evidence" value="ECO:0007669"/>
    <property type="project" value="InterPro"/>
</dbReference>
<dbReference type="GO" id="GO:0003073">
    <property type="term" value="P:regulation of systemic arterial blood pressure"/>
    <property type="evidence" value="ECO:0007669"/>
    <property type="project" value="TreeGrafter"/>
</dbReference>
<keyword evidence="1" id="KW-1015">Disulfide bond</keyword>
<evidence type="ECO:0000313" key="3">
    <source>
        <dbReference type="Ensembl" id="ENSMSIP00000029826.1"/>
    </source>
</evidence>
<keyword evidence="4" id="KW-1185">Reference proteome</keyword>
<sequence length="113" mass="12367">MSLRKLTFLSPDAGSSHDLMLLQLSESAYITEAVSMMSLPTEEPKLGSCCLAYGWGSTRPAVRARTLQCVDPNLMSNDVCKKAYSQRVTEEFMLFAGHQEGGKDTCMVSSPKP</sequence>
<evidence type="ECO:0000259" key="2">
    <source>
        <dbReference type="PROSITE" id="PS50240"/>
    </source>
</evidence>
<reference evidence="3" key="2">
    <citation type="submission" date="2025-09" db="UniProtKB">
        <authorList>
            <consortium name="Ensembl"/>
        </authorList>
    </citation>
    <scope>IDENTIFICATION</scope>
</reference>
<evidence type="ECO:0000313" key="4">
    <source>
        <dbReference type="Proteomes" id="UP000694415"/>
    </source>
</evidence>
<dbReference type="Ensembl" id="ENSMSIT00000037580.1">
    <property type="protein sequence ID" value="ENSMSIP00000029826.1"/>
    <property type="gene ID" value="ENSMSIG00000025041.1"/>
</dbReference>
<name>A0A8C6I1B0_MUSSI</name>
<dbReference type="InterPro" id="IPR043504">
    <property type="entry name" value="Peptidase_S1_PA_chymotrypsin"/>
</dbReference>
<dbReference type="InterPro" id="IPR009003">
    <property type="entry name" value="Peptidase_S1_PA"/>
</dbReference>
<organism evidence="3 4">
    <name type="scientific">Mus spicilegus</name>
    <name type="common">Mound-building mouse</name>
    <dbReference type="NCBI Taxonomy" id="10103"/>
    <lineage>
        <taxon>Eukaryota</taxon>
        <taxon>Metazoa</taxon>
        <taxon>Chordata</taxon>
        <taxon>Craniata</taxon>
        <taxon>Vertebrata</taxon>
        <taxon>Euteleostomi</taxon>
        <taxon>Mammalia</taxon>
        <taxon>Eutheria</taxon>
        <taxon>Euarchontoglires</taxon>
        <taxon>Glires</taxon>
        <taxon>Rodentia</taxon>
        <taxon>Myomorpha</taxon>
        <taxon>Muroidea</taxon>
        <taxon>Muridae</taxon>
        <taxon>Murinae</taxon>
        <taxon>Mus</taxon>
        <taxon>Mus</taxon>
    </lineage>
</organism>
<dbReference type="InterPro" id="IPR001254">
    <property type="entry name" value="Trypsin_dom"/>
</dbReference>
<dbReference type="PANTHER" id="PTHR24271:SF94">
    <property type="entry name" value="KALLIKREIN-2"/>
    <property type="match status" value="1"/>
</dbReference>
<feature type="domain" description="Peptidase S1" evidence="2">
    <location>
        <begin position="1"/>
        <end position="113"/>
    </location>
</feature>
<dbReference type="AlphaFoldDB" id="A0A8C6I1B0"/>
<dbReference type="PANTHER" id="PTHR24271">
    <property type="entry name" value="KALLIKREIN-RELATED"/>
    <property type="match status" value="1"/>
</dbReference>
<proteinExistence type="predicted"/>
<accession>A0A8C6I1B0</accession>
<evidence type="ECO:0000256" key="1">
    <source>
        <dbReference type="ARBA" id="ARBA00023157"/>
    </source>
</evidence>
<reference evidence="3" key="1">
    <citation type="submission" date="2025-08" db="UniProtKB">
        <authorList>
            <consortium name="Ensembl"/>
        </authorList>
    </citation>
    <scope>IDENTIFICATION</scope>
</reference>
<dbReference type="GO" id="GO:0031638">
    <property type="term" value="P:zymogen activation"/>
    <property type="evidence" value="ECO:0007669"/>
    <property type="project" value="TreeGrafter"/>
</dbReference>
<dbReference type="SUPFAM" id="SSF50494">
    <property type="entry name" value="Trypsin-like serine proteases"/>
    <property type="match status" value="1"/>
</dbReference>
<dbReference type="Proteomes" id="UP000694415">
    <property type="component" value="Unplaced"/>
</dbReference>
<protein>
    <recommendedName>
        <fullName evidence="2">Peptidase S1 domain-containing protein</fullName>
    </recommendedName>
</protein>
<dbReference type="PROSITE" id="PS50240">
    <property type="entry name" value="TRYPSIN_DOM"/>
    <property type="match status" value="1"/>
</dbReference>